<reference evidence="1 2" key="1">
    <citation type="submission" date="2016-10" db="EMBL/GenBank/DDBJ databases">
        <authorList>
            <person name="de Groot N.N."/>
        </authorList>
    </citation>
    <scope>NUCLEOTIDE SEQUENCE [LARGE SCALE GENOMIC DNA]</scope>
    <source>
        <strain evidence="1 2">CGMCC 1.10825</strain>
    </source>
</reference>
<gene>
    <name evidence="1" type="ORF">SAMN02927937_01087</name>
</gene>
<dbReference type="Proteomes" id="UP000199634">
    <property type="component" value="Unassembled WGS sequence"/>
</dbReference>
<dbReference type="AlphaFoldDB" id="A0A1H6KGH2"/>
<organism evidence="1 2">
    <name type="scientific">Paenimyroides marinum</name>
    <dbReference type="NCBI Taxonomy" id="1159016"/>
    <lineage>
        <taxon>Bacteria</taxon>
        <taxon>Pseudomonadati</taxon>
        <taxon>Bacteroidota</taxon>
        <taxon>Flavobacteriia</taxon>
        <taxon>Flavobacteriales</taxon>
        <taxon>Flavobacteriaceae</taxon>
        <taxon>Paenimyroides</taxon>
    </lineage>
</organism>
<protein>
    <submittedName>
        <fullName evidence="1">Uncharacterized protein</fullName>
    </submittedName>
</protein>
<dbReference type="RefSeq" id="WP_091097150.1">
    <property type="nucleotide sequence ID" value="NZ_FNXE01000011.1"/>
</dbReference>
<dbReference type="EMBL" id="FNXE01000011">
    <property type="protein sequence ID" value="SEH72709.1"/>
    <property type="molecule type" value="Genomic_DNA"/>
</dbReference>
<name>A0A1H6KGH2_9FLAO</name>
<keyword evidence="2" id="KW-1185">Reference proteome</keyword>
<dbReference type="STRING" id="1159016.SAMN02927937_01087"/>
<evidence type="ECO:0000313" key="2">
    <source>
        <dbReference type="Proteomes" id="UP000199634"/>
    </source>
</evidence>
<proteinExistence type="predicted"/>
<evidence type="ECO:0000313" key="1">
    <source>
        <dbReference type="EMBL" id="SEH72709.1"/>
    </source>
</evidence>
<sequence>MENSNAQKILKALQSEVNANGINTSAIIPELKKLREFALLEEKPYLVKALRLACEHIDKNNDFLIGIPSDEPIEENTEIKSESSANESFTYFISLMLDLENKHNVADLKEYNQQFQQF</sequence>
<dbReference type="OrthoDB" id="1441638at2"/>
<accession>A0A1H6KGH2</accession>